<feature type="region of interest" description="Disordered" evidence="9">
    <location>
        <begin position="50"/>
        <end position="176"/>
    </location>
</feature>
<evidence type="ECO:0000313" key="11">
    <source>
        <dbReference type="EMBL" id="PWA40104.1"/>
    </source>
</evidence>
<evidence type="ECO:0000256" key="9">
    <source>
        <dbReference type="SAM" id="MobiDB-lite"/>
    </source>
</evidence>
<evidence type="ECO:0000256" key="4">
    <source>
        <dbReference type="ARBA" id="ARBA00022833"/>
    </source>
</evidence>
<feature type="compositionally biased region" description="Polar residues" evidence="9">
    <location>
        <begin position="161"/>
        <end position="176"/>
    </location>
</feature>
<feature type="region of interest" description="Disordered" evidence="9">
    <location>
        <begin position="1"/>
        <end position="35"/>
    </location>
</feature>
<dbReference type="OrthoDB" id="780709at2759"/>
<gene>
    <name evidence="11" type="ORF">CTI12_AA565980</name>
</gene>
<keyword evidence="4" id="KW-0862">Zinc</keyword>
<keyword evidence="3 8" id="KW-0863">Zinc-finger</keyword>
<evidence type="ECO:0000256" key="7">
    <source>
        <dbReference type="ARBA" id="ARBA00023242"/>
    </source>
</evidence>
<dbReference type="GO" id="GO:0008270">
    <property type="term" value="F:zinc ion binding"/>
    <property type="evidence" value="ECO:0007669"/>
    <property type="project" value="UniProtKB-KW"/>
</dbReference>
<dbReference type="EMBL" id="PKPP01014052">
    <property type="protein sequence ID" value="PWA40104.1"/>
    <property type="molecule type" value="Genomic_DNA"/>
</dbReference>
<accession>A0A2U1KTM4</accession>
<comment type="subcellular location">
    <subcellularLocation>
        <location evidence="1">Nucleus</location>
    </subcellularLocation>
</comment>
<dbReference type="Gene3D" id="3.30.160.60">
    <property type="entry name" value="Classic Zinc Finger"/>
    <property type="match status" value="1"/>
</dbReference>
<evidence type="ECO:0000256" key="2">
    <source>
        <dbReference type="ARBA" id="ARBA00022723"/>
    </source>
</evidence>
<keyword evidence="6" id="KW-0804">Transcription</keyword>
<dbReference type="GO" id="GO:0005634">
    <property type="term" value="C:nucleus"/>
    <property type="evidence" value="ECO:0007669"/>
    <property type="project" value="UniProtKB-SubCell"/>
</dbReference>
<feature type="compositionally biased region" description="Basic residues" evidence="9">
    <location>
        <begin position="54"/>
        <end position="65"/>
    </location>
</feature>
<keyword evidence="7" id="KW-0539">Nucleus</keyword>
<evidence type="ECO:0000259" key="10">
    <source>
        <dbReference type="PROSITE" id="PS50157"/>
    </source>
</evidence>
<evidence type="ECO:0000256" key="3">
    <source>
        <dbReference type="ARBA" id="ARBA00022771"/>
    </source>
</evidence>
<sequence>MEPSEQPPTEASDDPKPPSEEQQQPSTPQTPRSYECNFCKRGFTNAQALGGHMNIHRKDKGKNKHSLSSSTSLSPNVVVESPSATRPRLSPTTGTATSPFSISHHGNWISVPPQDEKAPLPFVGHHEAPRNVPQQDNPPEPEPKPEVDLELRLGHIEPQEPESSSENKTTTTRKFF</sequence>
<comment type="caution">
    <text evidence="11">The sequence shown here is derived from an EMBL/GenBank/DDBJ whole genome shotgun (WGS) entry which is preliminary data.</text>
</comment>
<reference evidence="11 12" key="1">
    <citation type="journal article" date="2018" name="Mol. Plant">
        <title>The genome of Artemisia annua provides insight into the evolution of Asteraceae family and artemisinin biosynthesis.</title>
        <authorList>
            <person name="Shen Q."/>
            <person name="Zhang L."/>
            <person name="Liao Z."/>
            <person name="Wang S."/>
            <person name="Yan T."/>
            <person name="Shi P."/>
            <person name="Liu M."/>
            <person name="Fu X."/>
            <person name="Pan Q."/>
            <person name="Wang Y."/>
            <person name="Lv Z."/>
            <person name="Lu X."/>
            <person name="Zhang F."/>
            <person name="Jiang W."/>
            <person name="Ma Y."/>
            <person name="Chen M."/>
            <person name="Hao X."/>
            <person name="Li L."/>
            <person name="Tang Y."/>
            <person name="Lv G."/>
            <person name="Zhou Y."/>
            <person name="Sun X."/>
            <person name="Brodelius P.E."/>
            <person name="Rose J.K.C."/>
            <person name="Tang K."/>
        </authorList>
    </citation>
    <scope>NUCLEOTIDE SEQUENCE [LARGE SCALE GENOMIC DNA]</scope>
    <source>
        <strain evidence="12">cv. Huhao1</strain>
        <tissue evidence="11">Leaf</tissue>
    </source>
</reference>
<dbReference type="Proteomes" id="UP000245207">
    <property type="component" value="Unassembled WGS sequence"/>
</dbReference>
<evidence type="ECO:0000256" key="1">
    <source>
        <dbReference type="ARBA" id="ARBA00004123"/>
    </source>
</evidence>
<evidence type="ECO:0000256" key="5">
    <source>
        <dbReference type="ARBA" id="ARBA00023015"/>
    </source>
</evidence>
<dbReference type="InterPro" id="IPR013087">
    <property type="entry name" value="Znf_C2H2_type"/>
</dbReference>
<dbReference type="AlphaFoldDB" id="A0A2U1KTM4"/>
<dbReference type="PROSITE" id="PS50157">
    <property type="entry name" value="ZINC_FINGER_C2H2_2"/>
    <property type="match status" value="1"/>
</dbReference>
<keyword evidence="12" id="KW-1185">Reference proteome</keyword>
<feature type="compositionally biased region" description="Basic and acidic residues" evidence="9">
    <location>
        <begin position="114"/>
        <end position="129"/>
    </location>
</feature>
<evidence type="ECO:0000256" key="6">
    <source>
        <dbReference type="ARBA" id="ARBA00023163"/>
    </source>
</evidence>
<organism evidence="11 12">
    <name type="scientific">Artemisia annua</name>
    <name type="common">Sweet wormwood</name>
    <dbReference type="NCBI Taxonomy" id="35608"/>
    <lineage>
        <taxon>Eukaryota</taxon>
        <taxon>Viridiplantae</taxon>
        <taxon>Streptophyta</taxon>
        <taxon>Embryophyta</taxon>
        <taxon>Tracheophyta</taxon>
        <taxon>Spermatophyta</taxon>
        <taxon>Magnoliopsida</taxon>
        <taxon>eudicotyledons</taxon>
        <taxon>Gunneridae</taxon>
        <taxon>Pentapetalae</taxon>
        <taxon>asterids</taxon>
        <taxon>campanulids</taxon>
        <taxon>Asterales</taxon>
        <taxon>Asteraceae</taxon>
        <taxon>Asteroideae</taxon>
        <taxon>Anthemideae</taxon>
        <taxon>Artemisiinae</taxon>
        <taxon>Artemisia</taxon>
    </lineage>
</organism>
<feature type="domain" description="C2H2-type" evidence="10">
    <location>
        <begin position="34"/>
        <end position="61"/>
    </location>
</feature>
<dbReference type="STRING" id="35608.A0A2U1KTM4"/>
<dbReference type="InterPro" id="IPR036236">
    <property type="entry name" value="Znf_C2H2_sf"/>
</dbReference>
<proteinExistence type="predicted"/>
<dbReference type="SUPFAM" id="SSF57667">
    <property type="entry name" value="beta-beta-alpha zinc fingers"/>
    <property type="match status" value="1"/>
</dbReference>
<dbReference type="InterPro" id="IPR052426">
    <property type="entry name" value="Plant_dev_regulator"/>
</dbReference>
<dbReference type="PANTHER" id="PTHR45801:SF117">
    <property type="entry name" value="OS07G0417400 PROTEIN"/>
    <property type="match status" value="1"/>
</dbReference>
<feature type="compositionally biased region" description="Polar residues" evidence="9">
    <location>
        <begin position="90"/>
        <end position="101"/>
    </location>
</feature>
<dbReference type="PROSITE" id="PS00028">
    <property type="entry name" value="ZINC_FINGER_C2H2_1"/>
    <property type="match status" value="1"/>
</dbReference>
<keyword evidence="2" id="KW-0479">Metal-binding</keyword>
<feature type="compositionally biased region" description="Basic and acidic residues" evidence="9">
    <location>
        <begin position="141"/>
        <end position="158"/>
    </location>
</feature>
<keyword evidence="5" id="KW-0805">Transcription regulation</keyword>
<evidence type="ECO:0000256" key="8">
    <source>
        <dbReference type="PROSITE-ProRule" id="PRU00042"/>
    </source>
</evidence>
<feature type="compositionally biased region" description="Low complexity" evidence="9">
    <location>
        <begin position="20"/>
        <end position="31"/>
    </location>
</feature>
<evidence type="ECO:0000313" key="12">
    <source>
        <dbReference type="Proteomes" id="UP000245207"/>
    </source>
</evidence>
<name>A0A2U1KTM4_ARTAN</name>
<dbReference type="PANTHER" id="PTHR45801">
    <property type="entry name" value="OS07G0101800 PROTEIN"/>
    <property type="match status" value="1"/>
</dbReference>
<protein>
    <submittedName>
        <fullName evidence="11">Zinc finger, C2H2</fullName>
    </submittedName>
</protein>